<dbReference type="Gene3D" id="3.40.50.1360">
    <property type="match status" value="1"/>
</dbReference>
<evidence type="ECO:0000256" key="2">
    <source>
        <dbReference type="ARBA" id="ARBA00023125"/>
    </source>
</evidence>
<evidence type="ECO:0000313" key="7">
    <source>
        <dbReference type="Proteomes" id="UP001332192"/>
    </source>
</evidence>
<feature type="compositionally biased region" description="Basic and acidic residues" evidence="4">
    <location>
        <begin position="1"/>
        <end position="16"/>
    </location>
</feature>
<protein>
    <submittedName>
        <fullName evidence="6">DeoR/GlpR family DNA-binding transcription regulator</fullName>
    </submittedName>
</protein>
<dbReference type="SUPFAM" id="SSF100950">
    <property type="entry name" value="NagB/RpiA/CoA transferase-like"/>
    <property type="match status" value="1"/>
</dbReference>
<name>A0ABZ1BVU4_9FIRM</name>
<dbReference type="EMBL" id="CP141615">
    <property type="protein sequence ID" value="WRP16799.1"/>
    <property type="molecule type" value="Genomic_DNA"/>
</dbReference>
<dbReference type="Gene3D" id="1.10.10.10">
    <property type="entry name" value="Winged helix-like DNA-binding domain superfamily/Winged helix DNA-binding domain"/>
    <property type="match status" value="1"/>
</dbReference>
<proteinExistence type="predicted"/>
<feature type="domain" description="HTH deoR-type" evidence="5">
    <location>
        <begin position="40"/>
        <end position="95"/>
    </location>
</feature>
<evidence type="ECO:0000259" key="5">
    <source>
        <dbReference type="PROSITE" id="PS51000"/>
    </source>
</evidence>
<dbReference type="SUPFAM" id="SSF46785">
    <property type="entry name" value="Winged helix' DNA-binding domain"/>
    <property type="match status" value="1"/>
</dbReference>
<dbReference type="PROSITE" id="PS51000">
    <property type="entry name" value="HTH_DEOR_2"/>
    <property type="match status" value="1"/>
</dbReference>
<dbReference type="InterPro" id="IPR014036">
    <property type="entry name" value="DeoR-like_C"/>
</dbReference>
<dbReference type="PANTHER" id="PTHR30363">
    <property type="entry name" value="HTH-TYPE TRANSCRIPTIONAL REGULATOR SRLR-RELATED"/>
    <property type="match status" value="1"/>
</dbReference>
<dbReference type="InterPro" id="IPR036388">
    <property type="entry name" value="WH-like_DNA-bd_sf"/>
</dbReference>
<dbReference type="InterPro" id="IPR036390">
    <property type="entry name" value="WH_DNA-bd_sf"/>
</dbReference>
<evidence type="ECO:0000256" key="3">
    <source>
        <dbReference type="ARBA" id="ARBA00023163"/>
    </source>
</evidence>
<dbReference type="SMART" id="SM01134">
    <property type="entry name" value="DeoRC"/>
    <property type="match status" value="1"/>
</dbReference>
<dbReference type="PRINTS" id="PR00037">
    <property type="entry name" value="HTHLACR"/>
</dbReference>
<dbReference type="RefSeq" id="WP_324716071.1">
    <property type="nucleotide sequence ID" value="NZ_CP141615.1"/>
</dbReference>
<evidence type="ECO:0000256" key="4">
    <source>
        <dbReference type="SAM" id="MobiDB-lite"/>
    </source>
</evidence>
<dbReference type="Proteomes" id="UP001332192">
    <property type="component" value="Chromosome"/>
</dbReference>
<evidence type="ECO:0000313" key="6">
    <source>
        <dbReference type="EMBL" id="WRP16799.1"/>
    </source>
</evidence>
<keyword evidence="7" id="KW-1185">Reference proteome</keyword>
<evidence type="ECO:0000256" key="1">
    <source>
        <dbReference type="ARBA" id="ARBA00023015"/>
    </source>
</evidence>
<dbReference type="PROSITE" id="PS00894">
    <property type="entry name" value="HTH_DEOR_1"/>
    <property type="match status" value="1"/>
</dbReference>
<accession>A0ABZ1BVU4</accession>
<dbReference type="PANTHER" id="PTHR30363:SF44">
    <property type="entry name" value="AGA OPERON TRANSCRIPTIONAL REPRESSOR-RELATED"/>
    <property type="match status" value="1"/>
</dbReference>
<dbReference type="InterPro" id="IPR018356">
    <property type="entry name" value="Tscrpt_reg_HTH_DeoR_CS"/>
</dbReference>
<keyword evidence="2 6" id="KW-0238">DNA-binding</keyword>
<dbReference type="Pfam" id="PF00455">
    <property type="entry name" value="DeoRC"/>
    <property type="match status" value="1"/>
</dbReference>
<feature type="region of interest" description="Disordered" evidence="4">
    <location>
        <begin position="1"/>
        <end position="35"/>
    </location>
</feature>
<dbReference type="Pfam" id="PF08220">
    <property type="entry name" value="HTH_DeoR"/>
    <property type="match status" value="1"/>
</dbReference>
<sequence length="291" mass="31666">MATSRHTDRADREQARGTRLGSPTPGTADGLLPRGRPILASERRNVIRRILQRDGAVRVSELAPALGVSEETVRRDLEYLARAGLAERTYGGAVVTQSASPELPFARREAEHREEKERIARAALQFVREGDNIGMDASTTVLYLARAWPQDLQVTVLTNSVPIAVEMLKHPAVTVVCTGGIMREASWSFVGPLAERAVGSYHLDRVFMSCRGFTVERGPTESNELEVQVKRRLMEAAEQVIVLADSSKLGAAGFVSISPATAVQALVTDAGADPAYVERLRRLGIEVVLAE</sequence>
<dbReference type="GO" id="GO:0003677">
    <property type="term" value="F:DNA binding"/>
    <property type="evidence" value="ECO:0007669"/>
    <property type="project" value="UniProtKB-KW"/>
</dbReference>
<gene>
    <name evidence="6" type="ORF">U7230_11990</name>
</gene>
<reference evidence="6 7" key="1">
    <citation type="journal article" date="2024" name="Front. Microbiol.">
        <title>Novel thermophilic genera Geochorda gen. nov. and Carboxydochorda gen. nov. from the deep terrestrial subsurface reveal the ecophysiological diversity in the class Limnochordia.</title>
        <authorList>
            <person name="Karnachuk O.V."/>
            <person name="Lukina A.P."/>
            <person name="Avakyan M.R."/>
            <person name="Kadnikov V.V."/>
            <person name="Begmatov S."/>
            <person name="Beletsky A.V."/>
            <person name="Vlasova K.G."/>
            <person name="Novikov A.A."/>
            <person name="Shcherbakova V.A."/>
            <person name="Mardanov A.V."/>
            <person name="Ravin N.V."/>
        </authorList>
    </citation>
    <scope>NUCLEOTIDE SEQUENCE [LARGE SCALE GENOMIC DNA]</scope>
    <source>
        <strain evidence="6 7">L945</strain>
    </source>
</reference>
<dbReference type="InterPro" id="IPR037171">
    <property type="entry name" value="NagB/RpiA_transferase-like"/>
</dbReference>
<dbReference type="SMART" id="SM00420">
    <property type="entry name" value="HTH_DEOR"/>
    <property type="match status" value="1"/>
</dbReference>
<dbReference type="InterPro" id="IPR050313">
    <property type="entry name" value="Carb_Metab_HTH_regulators"/>
</dbReference>
<organism evidence="6 7">
    <name type="scientific">Carboxydichorda subterranea</name>
    <dbReference type="NCBI Taxonomy" id="3109565"/>
    <lineage>
        <taxon>Bacteria</taxon>
        <taxon>Bacillati</taxon>
        <taxon>Bacillota</taxon>
        <taxon>Limnochordia</taxon>
        <taxon>Limnochordales</taxon>
        <taxon>Geochordaceae</taxon>
        <taxon>Carboxydichorda</taxon>
    </lineage>
</organism>
<dbReference type="InterPro" id="IPR001034">
    <property type="entry name" value="DeoR_HTH"/>
</dbReference>
<keyword evidence="3" id="KW-0804">Transcription</keyword>
<keyword evidence="1" id="KW-0805">Transcription regulation</keyword>